<feature type="domain" description="DUF7507" evidence="1">
    <location>
        <begin position="292"/>
        <end position="398"/>
    </location>
</feature>
<comment type="caution">
    <text evidence="2">The sequence shown here is derived from an EMBL/GenBank/DDBJ whole genome shotgun (WGS) entry which is preliminary data.</text>
</comment>
<feature type="domain" description="DUF7507" evidence="1">
    <location>
        <begin position="434"/>
        <end position="526"/>
    </location>
</feature>
<evidence type="ECO:0000259" key="1">
    <source>
        <dbReference type="Pfam" id="PF24346"/>
    </source>
</evidence>
<dbReference type="EMBL" id="WYET01000004">
    <property type="protein sequence ID" value="NVN18108.1"/>
    <property type="molecule type" value="Genomic_DNA"/>
</dbReference>
<dbReference type="InterPro" id="IPR055354">
    <property type="entry name" value="DUF7507"/>
</dbReference>
<reference evidence="2 3" key="1">
    <citation type="submission" date="2020-01" db="EMBL/GenBank/DDBJ databases">
        <title>Draft Genome Analysis of Muricauda sp. HICW Isolated from coastal seawater of PR China.</title>
        <authorList>
            <person name="Chen M.-X."/>
        </authorList>
    </citation>
    <scope>NUCLEOTIDE SEQUENCE [LARGE SCALE GENOMIC DNA]</scope>
    <source>
        <strain evidence="2 3">HICW</strain>
    </source>
</reference>
<organism evidence="2 3">
    <name type="scientific">Flagellimonas chongwuensis</name>
    <dbReference type="NCBI Taxonomy" id="2697365"/>
    <lineage>
        <taxon>Bacteria</taxon>
        <taxon>Pseudomonadati</taxon>
        <taxon>Bacteroidota</taxon>
        <taxon>Flavobacteriia</taxon>
        <taxon>Flavobacteriales</taxon>
        <taxon>Flavobacteriaceae</taxon>
        <taxon>Flagellimonas</taxon>
    </lineage>
</organism>
<keyword evidence="3" id="KW-1185">Reference proteome</keyword>
<dbReference type="InterPro" id="IPR026341">
    <property type="entry name" value="T9SS_type_B"/>
</dbReference>
<gene>
    <name evidence="2" type="ORF">GUA46_07130</name>
</gene>
<dbReference type="AlphaFoldDB" id="A0A850NIC0"/>
<dbReference type="Pfam" id="PF13585">
    <property type="entry name" value="CHU_C"/>
    <property type="match status" value="1"/>
</dbReference>
<protein>
    <submittedName>
        <fullName evidence="2">T9SS type B sorting domain-containing protein</fullName>
    </submittedName>
</protein>
<dbReference type="Pfam" id="PF24346">
    <property type="entry name" value="DUF7507"/>
    <property type="match status" value="3"/>
</dbReference>
<sequence length="675" mass="72894">MNTILRLSILFLAIGSYVKGLAYTPKSTSLPLVPSITLEQSGIAIEDIDAGPGCNYILYTYTVTNTSTNGEVFTNLNLNHSLPVLGDLITFNGGDDNNNNLLDVGEVWEYSAIYSIQSIDINSGQVNSEATVNADVEGQPGETVSDQDTSEIDLTFCQGGIAVVKQGFSTNDLDQGGAGCIYIFYNFTVTNQGEQVLENLILIDPLLGGEIVGPEEGDSNTNGKLDLNETWVYQSVYEIQPEDIANGMVENQAEVTGNVNGKPDVTVSDLSHFEDPFDDSPTVVSLLHCQTPDMGLIKEGLVVDSNGDECLDSILYTFTLTNTGNADLDGITLVDPLLGGEITGPIDGSDEGDDGVLTVGETWTYLALYAITQEDIDNGAVVNQASVSGFTPLDALVEDLSDDDSLFEDSPTRTTVTENTCTDGSPDPDSGLGLIKQGALIDSDNNECAEGILYNFSIVNLTDIAMVNVVLTDELLGGVINGPISDENNDGILSPDEVWTYETTYEIQQADIDAGSFVNQASATSSLFGLNVQYDDLSDNDSYNENEPTIINIPVDACPDGGNPENPEEPIEPLAFEIFNGITPNEDGLNDFFFIQGIEIYPQNKLQIFNRWGVMVYEKEGYGTDADLFYGISDGRTTVRKNEELPSGTYFYILTFTETNPGEAEYTGYLYINRG</sequence>
<accession>A0A850NIC0</accession>
<evidence type="ECO:0000313" key="3">
    <source>
        <dbReference type="Proteomes" id="UP000558089"/>
    </source>
</evidence>
<dbReference type="Proteomes" id="UP000558089">
    <property type="component" value="Unassembled WGS sequence"/>
</dbReference>
<feature type="domain" description="DUF7507" evidence="1">
    <location>
        <begin position="161"/>
        <end position="266"/>
    </location>
</feature>
<dbReference type="RefSeq" id="WP_176619911.1">
    <property type="nucleotide sequence ID" value="NZ_WYET01000004.1"/>
</dbReference>
<name>A0A850NIC0_9FLAO</name>
<proteinExistence type="predicted"/>
<dbReference type="NCBIfam" id="TIGR04131">
    <property type="entry name" value="Bac_Flav_CTERM"/>
    <property type="match status" value="1"/>
</dbReference>
<evidence type="ECO:0000313" key="2">
    <source>
        <dbReference type="EMBL" id="NVN18108.1"/>
    </source>
</evidence>